<dbReference type="OrthoDB" id="775356at2759"/>
<feature type="region of interest" description="Disordered" evidence="2">
    <location>
        <begin position="251"/>
        <end position="281"/>
    </location>
</feature>
<proteinExistence type="predicted"/>
<dbReference type="SMART" id="SM00033">
    <property type="entry name" value="CH"/>
    <property type="match status" value="1"/>
</dbReference>
<dbReference type="CDD" id="cd21206">
    <property type="entry name" value="CH_IQGAP"/>
    <property type="match status" value="1"/>
</dbReference>
<keyword evidence="1" id="KW-0175">Coiled coil</keyword>
<dbReference type="SUPFAM" id="SSF143885">
    <property type="entry name" value="RGC domain-like"/>
    <property type="match status" value="1"/>
</dbReference>
<dbReference type="GO" id="GO:0005516">
    <property type="term" value="F:calmodulin binding"/>
    <property type="evidence" value="ECO:0007669"/>
    <property type="project" value="TreeGrafter"/>
</dbReference>
<dbReference type="PROSITE" id="PS50021">
    <property type="entry name" value="CH"/>
    <property type="match status" value="1"/>
</dbReference>
<dbReference type="InterPro" id="IPR000593">
    <property type="entry name" value="RasGAP_C"/>
</dbReference>
<keyword evidence="6" id="KW-1185">Reference proteome</keyword>
<dbReference type="Pfam" id="PF00616">
    <property type="entry name" value="RasGAP"/>
    <property type="match status" value="1"/>
</dbReference>
<dbReference type="InterPro" id="IPR008936">
    <property type="entry name" value="Rho_GTPase_activation_prot"/>
</dbReference>
<feature type="coiled-coil region" evidence="1">
    <location>
        <begin position="1041"/>
        <end position="1068"/>
    </location>
</feature>
<dbReference type="InterPro" id="IPR001715">
    <property type="entry name" value="CH_dom"/>
</dbReference>
<dbReference type="SMART" id="SM00015">
    <property type="entry name" value="IQ"/>
    <property type="match status" value="3"/>
</dbReference>
<sequence>MTNRPTPLKRLSTMAGGKDLSDLRIPTITEDAEDVVGRIRLQKDEGTIITSHWMDKQRSNLQAYEYLCHIGEAKEWIEECLGEEIDPIVQLEESMRNGIVLAQLANWFAPGTVRRIFTESRLQFRHSDNINYFFKAIKLVRLPSIFWFELTDLYERKNIPKVIYCIHALSHLLARRNMAPNIKNLVGQLEFTNEEITATQRGLDRSGVAMPNFGNVRTSLRKELNEDDEDDDIHYEPIYMSKISEVMASPTTPDLIEESDSDEEREVEDEMTEEENSSLESDLYWSQPQNMANLIRCQSLARRYSARKEFNQVKDFHKSAWFESHMVKLQAQARGVLCRQALEDKRIMYEDAEGWITNLQSRARGFLARGRYQQRLDHYQANIDKIIKIQSFVKNKLVGDAYRKLTTASNPSVGTVKNFIHLLDDSELDFDQELSLEQLRQKVIRNIRDNGQLETHVNELDIQIALLLQNAITLDEVVGLSRKMNKKMQRRASQLAATTNNNPYSLRSLDKDSRRRLELFQQMFYLLQTEPKYLARLMYIMNGQESADHLGKKLVETTVLTLFGYAQNSREEYLMLKLFKYCIAEEMSYMENTQEFMRGNYIFMKLVVHYNRGAKERKFFRDLLQPLVNSVLEDDFMDLETDPVNIYHKSVNLEESRTGRPSARKHTASSQEALADAEVRDTFIQHLKRLREVTERFLSAIISTLDEMPYGVRFIAMELKKSLEENFPEEPKQNIVKIIGNFIYYRYLNPAIIAPEQYDVVETVITPMQRKNLAEVSKMLQQISSGKVFDANDLFLAPLNDYVFEAGQRFSQWFVALTDVEDAETHFGMDQFADFGNTHKPIVYISPYEVYHMHHIVSNNINDLEPEKAGPLRDILQELGQPLYSPNVEMPESAHTEMSLTLTNQYAKIPQDPNARLKQLLVDTKRFLLYVIKIQNGNDLQAIFTQPITNEHEHLWAELKQLEFQDREESQDVLQKRRYVHLGTAQDPPTDLMSLSFHQLKTITVKLVLNLERCGVISSGNNYQDLIKMIAKDITNKNTRRKIRQGEIQRLQQTLANLQEKTVYLEEQQKHYEGYLDSCMANMVSKRGKKNKFVLPFTRQYFHLRDLHRSGKVPKFGSYKYTAKQLYDRRILLELTNISPKQYDRIPLVISMDQVGIITIEGSYAGWGIASMSVELRFEELLQTQFNGIQTMTVMDGMAKVNVNLLIWLINRKFYV</sequence>
<dbReference type="SMART" id="SM00323">
    <property type="entry name" value="RasGAP"/>
    <property type="match status" value="1"/>
</dbReference>
<reference evidence="5" key="1">
    <citation type="submission" date="2020-12" db="EMBL/GenBank/DDBJ databases">
        <title>Metabolic potential, ecology and presence of endohyphal bacteria is reflected in genomic diversity of Mucoromycotina.</title>
        <authorList>
            <person name="Muszewska A."/>
            <person name="Okrasinska A."/>
            <person name="Steczkiewicz K."/>
            <person name="Drgas O."/>
            <person name="Orlowska M."/>
            <person name="Perlinska-Lenart U."/>
            <person name="Aleksandrzak-Piekarczyk T."/>
            <person name="Szatraj K."/>
            <person name="Zielenkiewicz U."/>
            <person name="Pilsyk S."/>
            <person name="Malc E."/>
            <person name="Mieczkowski P."/>
            <person name="Kruszewska J.S."/>
            <person name="Biernat P."/>
            <person name="Pawlowska J."/>
        </authorList>
    </citation>
    <scope>NUCLEOTIDE SEQUENCE</scope>
    <source>
        <strain evidence="5">WA0000067209</strain>
    </source>
</reference>
<comment type="caution">
    <text evidence="5">The sequence shown here is derived from an EMBL/GenBank/DDBJ whole genome shotgun (WGS) entry which is preliminary data.</text>
</comment>
<organism evidence="5 6">
    <name type="scientific">Mortierella isabellina</name>
    <name type="common">Filamentous fungus</name>
    <name type="synonym">Umbelopsis isabellina</name>
    <dbReference type="NCBI Taxonomy" id="91625"/>
    <lineage>
        <taxon>Eukaryota</taxon>
        <taxon>Fungi</taxon>
        <taxon>Fungi incertae sedis</taxon>
        <taxon>Mucoromycota</taxon>
        <taxon>Mucoromycotina</taxon>
        <taxon>Umbelopsidomycetes</taxon>
        <taxon>Umbelopsidales</taxon>
        <taxon>Umbelopsidaceae</taxon>
        <taxon>Umbelopsis</taxon>
    </lineage>
</organism>
<dbReference type="Pfam" id="PF00307">
    <property type="entry name" value="CH"/>
    <property type="match status" value="1"/>
</dbReference>
<evidence type="ECO:0000256" key="2">
    <source>
        <dbReference type="SAM" id="MobiDB-lite"/>
    </source>
</evidence>
<evidence type="ECO:0008006" key="7">
    <source>
        <dbReference type="Google" id="ProtNLM"/>
    </source>
</evidence>
<dbReference type="Pfam" id="PF03836">
    <property type="entry name" value="RasGAP_C"/>
    <property type="match status" value="1"/>
</dbReference>
<dbReference type="GO" id="GO:0051015">
    <property type="term" value="F:actin filament binding"/>
    <property type="evidence" value="ECO:0007669"/>
    <property type="project" value="TreeGrafter"/>
</dbReference>
<dbReference type="InterPro" id="IPR001936">
    <property type="entry name" value="RasGAP_dom"/>
</dbReference>
<dbReference type="PANTHER" id="PTHR14149:SF14">
    <property type="entry name" value="CALPONIN-HOMOLOGY (CH) DOMAIN-CONTAINING PROTEIN"/>
    <property type="match status" value="1"/>
</dbReference>
<feature type="domain" description="Calponin-homology (CH)" evidence="4">
    <location>
        <begin position="67"/>
        <end position="173"/>
    </location>
</feature>
<dbReference type="InterPro" id="IPR000048">
    <property type="entry name" value="IQ_motif_EF-hand-BS"/>
</dbReference>
<feature type="domain" description="Ras-GAP" evidence="3">
    <location>
        <begin position="557"/>
        <end position="785"/>
    </location>
</feature>
<dbReference type="EMBL" id="JAEPQZ010000003">
    <property type="protein sequence ID" value="KAG2183483.1"/>
    <property type="molecule type" value="Genomic_DNA"/>
</dbReference>
<accession>A0A8H7Q066</accession>
<name>A0A8H7Q066_MORIS</name>
<dbReference type="Gene3D" id="1.10.418.10">
    <property type="entry name" value="Calponin-like domain"/>
    <property type="match status" value="1"/>
</dbReference>
<dbReference type="SUPFAM" id="SSF48350">
    <property type="entry name" value="GTPase activation domain, GAP"/>
    <property type="match status" value="1"/>
</dbReference>
<dbReference type="SUPFAM" id="SSF47576">
    <property type="entry name" value="Calponin-homology domain, CH-domain"/>
    <property type="match status" value="1"/>
</dbReference>
<evidence type="ECO:0000259" key="4">
    <source>
        <dbReference type="PROSITE" id="PS50021"/>
    </source>
</evidence>
<evidence type="ECO:0000256" key="1">
    <source>
        <dbReference type="SAM" id="Coils"/>
    </source>
</evidence>
<evidence type="ECO:0000313" key="5">
    <source>
        <dbReference type="EMBL" id="KAG2183483.1"/>
    </source>
</evidence>
<dbReference type="PANTHER" id="PTHR14149">
    <property type="entry name" value="RAS GTPASE-ACTIVATING PROTEIN WITH IQ MOTIF"/>
    <property type="match status" value="1"/>
</dbReference>
<dbReference type="PROSITE" id="PS50096">
    <property type="entry name" value="IQ"/>
    <property type="match status" value="3"/>
</dbReference>
<feature type="compositionally biased region" description="Acidic residues" evidence="2">
    <location>
        <begin position="255"/>
        <end position="277"/>
    </location>
</feature>
<dbReference type="InterPro" id="IPR036872">
    <property type="entry name" value="CH_dom_sf"/>
</dbReference>
<dbReference type="Gene3D" id="1.10.506.10">
    <property type="entry name" value="GTPase Activation - p120gap, domain 1"/>
    <property type="match status" value="1"/>
</dbReference>
<dbReference type="GO" id="GO:1903479">
    <property type="term" value="P:mitotic actomyosin contractile ring assembly actin filament organization"/>
    <property type="evidence" value="ECO:0007669"/>
    <property type="project" value="TreeGrafter"/>
</dbReference>
<dbReference type="AlphaFoldDB" id="A0A8H7Q066"/>
<dbReference type="Proteomes" id="UP000654370">
    <property type="component" value="Unassembled WGS sequence"/>
</dbReference>
<evidence type="ECO:0000313" key="6">
    <source>
        <dbReference type="Proteomes" id="UP000654370"/>
    </source>
</evidence>
<dbReference type="GO" id="GO:0005096">
    <property type="term" value="F:GTPase activator activity"/>
    <property type="evidence" value="ECO:0007669"/>
    <property type="project" value="TreeGrafter"/>
</dbReference>
<evidence type="ECO:0000259" key="3">
    <source>
        <dbReference type="PROSITE" id="PS50018"/>
    </source>
</evidence>
<dbReference type="GO" id="GO:0110085">
    <property type="term" value="C:mitotic actomyosin contractile ring"/>
    <property type="evidence" value="ECO:0007669"/>
    <property type="project" value="TreeGrafter"/>
</dbReference>
<dbReference type="PROSITE" id="PS00509">
    <property type="entry name" value="RAS_GTPASE_ACTIV_1"/>
    <property type="match status" value="1"/>
</dbReference>
<dbReference type="PROSITE" id="PS50018">
    <property type="entry name" value="RAS_GTPASE_ACTIV_2"/>
    <property type="match status" value="1"/>
</dbReference>
<gene>
    <name evidence="5" type="ORF">INT43_006489</name>
</gene>
<dbReference type="InterPro" id="IPR023152">
    <property type="entry name" value="RasGAP_CS"/>
</dbReference>
<protein>
    <recommendedName>
        <fullName evidence="7">Ras GTPase-activating-like protein IQGAP1</fullName>
    </recommendedName>
</protein>